<keyword evidence="2" id="KW-1185">Reference proteome</keyword>
<accession>A0ABZ3JBR4</accession>
<gene>
    <name evidence="1" type="ORF">SPACI_054300</name>
</gene>
<sequence>MRISCRCGHTETVSNNMENFEVRLIKFSADSKTGVISIVCKNCGHESEEILIGV</sequence>
<name>A0ABZ3JBR4_SPOA4</name>
<evidence type="ECO:0000313" key="1">
    <source>
        <dbReference type="EMBL" id="XFO75312.1"/>
    </source>
</evidence>
<dbReference type="EMBL" id="CP155571">
    <property type="protein sequence ID" value="XFO75312.1"/>
    <property type="molecule type" value="Genomic_DNA"/>
</dbReference>
<dbReference type="Proteomes" id="UP000216052">
    <property type="component" value="Chromosome"/>
</dbReference>
<protein>
    <submittedName>
        <fullName evidence="1">Uncharacterized protein</fullName>
    </submittedName>
</protein>
<proteinExistence type="predicted"/>
<evidence type="ECO:0000313" key="2">
    <source>
        <dbReference type="Proteomes" id="UP000216052"/>
    </source>
</evidence>
<reference evidence="1" key="1">
    <citation type="submission" date="2024-05" db="EMBL/GenBank/DDBJ databases">
        <title>Isolation and characterization of Sporomusa carbonis sp. nov., a carboxydotrophic hydrogenogen in the genus of Sporomusa isolated from a charcoal burning pile.</title>
        <authorList>
            <person name="Boeer T."/>
            <person name="Rosenbaum F."/>
            <person name="Eysell L."/>
            <person name="Mueller V."/>
            <person name="Daniel R."/>
            <person name="Poehlein A."/>
        </authorList>
    </citation>
    <scope>NUCLEOTIDE SEQUENCE [LARGE SCALE GENOMIC DNA]</scope>
    <source>
        <strain evidence="1">DSM 3132</strain>
    </source>
</reference>
<organism evidence="1 2">
    <name type="scientific">Sporomusa acidovorans (strain ATCC 49682 / DSM 3132 / Mol)</name>
    <dbReference type="NCBI Taxonomy" id="1123286"/>
    <lineage>
        <taxon>Bacteria</taxon>
        <taxon>Bacillati</taxon>
        <taxon>Bacillota</taxon>
        <taxon>Negativicutes</taxon>
        <taxon>Selenomonadales</taxon>
        <taxon>Sporomusaceae</taxon>
        <taxon>Sporomusa</taxon>
    </lineage>
</organism>